<dbReference type="Pfam" id="PF00005">
    <property type="entry name" value="ABC_tran"/>
    <property type="match status" value="1"/>
</dbReference>
<dbReference type="InterPro" id="IPR027417">
    <property type="entry name" value="P-loop_NTPase"/>
</dbReference>
<dbReference type="GO" id="GO:0005886">
    <property type="term" value="C:plasma membrane"/>
    <property type="evidence" value="ECO:0007669"/>
    <property type="project" value="UniProtKB-SubCell"/>
</dbReference>
<keyword evidence="5" id="KW-0067">ATP-binding</keyword>
<dbReference type="InterPro" id="IPR003439">
    <property type="entry name" value="ABC_transporter-like_ATP-bd"/>
</dbReference>
<dbReference type="GO" id="GO:0016887">
    <property type="term" value="F:ATP hydrolysis activity"/>
    <property type="evidence" value="ECO:0007669"/>
    <property type="project" value="InterPro"/>
</dbReference>
<dbReference type="Gene3D" id="1.20.1560.10">
    <property type="entry name" value="ABC transporter type 1, transmembrane domain"/>
    <property type="match status" value="1"/>
</dbReference>
<evidence type="ECO:0000313" key="9">
    <source>
        <dbReference type="Proteomes" id="UP000287394"/>
    </source>
</evidence>
<dbReference type="PROSITE" id="PS50893">
    <property type="entry name" value="ABC_TRANSPORTER_2"/>
    <property type="match status" value="1"/>
</dbReference>
<dbReference type="Pfam" id="PF00664">
    <property type="entry name" value="ABC_membrane"/>
    <property type="match status" value="1"/>
</dbReference>
<protein>
    <submittedName>
        <fullName evidence="8">ABC transporter</fullName>
    </submittedName>
</protein>
<dbReference type="InterPro" id="IPR017871">
    <property type="entry name" value="ABC_transporter-like_CS"/>
</dbReference>
<dbReference type="InterPro" id="IPR003593">
    <property type="entry name" value="AAA+_ATPase"/>
</dbReference>
<keyword evidence="4" id="KW-0547">Nucleotide-binding</keyword>
<dbReference type="OrthoDB" id="9762778at2"/>
<evidence type="ECO:0000256" key="1">
    <source>
        <dbReference type="ARBA" id="ARBA00004651"/>
    </source>
</evidence>
<dbReference type="PROSITE" id="PS00211">
    <property type="entry name" value="ABC_TRANSPORTER_1"/>
    <property type="match status" value="1"/>
</dbReference>
<evidence type="ECO:0000256" key="2">
    <source>
        <dbReference type="ARBA" id="ARBA00022448"/>
    </source>
</evidence>
<dbReference type="AlphaFoldDB" id="A0A402CZ37"/>
<evidence type="ECO:0000256" key="4">
    <source>
        <dbReference type="ARBA" id="ARBA00022741"/>
    </source>
</evidence>
<dbReference type="FunCoup" id="A0A402CZ37">
    <property type="interactions" value="394"/>
</dbReference>
<dbReference type="InterPro" id="IPR039421">
    <property type="entry name" value="Type_1_exporter"/>
</dbReference>
<dbReference type="SUPFAM" id="SSF52540">
    <property type="entry name" value="P-loop containing nucleoside triphosphate hydrolases"/>
    <property type="match status" value="1"/>
</dbReference>
<dbReference type="EMBL" id="AP025739">
    <property type="protein sequence ID" value="BDI29520.1"/>
    <property type="molecule type" value="Genomic_DNA"/>
</dbReference>
<dbReference type="PANTHER" id="PTHR43394:SF1">
    <property type="entry name" value="ATP-BINDING CASSETTE SUB-FAMILY B MEMBER 10, MITOCHONDRIAL"/>
    <property type="match status" value="1"/>
</dbReference>
<evidence type="ECO:0000256" key="7">
    <source>
        <dbReference type="ARBA" id="ARBA00023136"/>
    </source>
</evidence>
<keyword evidence="7" id="KW-0472">Membrane</keyword>
<name>A0A402CZ37_9BACT</name>
<dbReference type="Proteomes" id="UP000287394">
    <property type="component" value="Chromosome"/>
</dbReference>
<dbReference type="GO" id="GO:0015421">
    <property type="term" value="F:ABC-type oligopeptide transporter activity"/>
    <property type="evidence" value="ECO:0007669"/>
    <property type="project" value="TreeGrafter"/>
</dbReference>
<dbReference type="GO" id="GO:0005524">
    <property type="term" value="F:ATP binding"/>
    <property type="evidence" value="ECO:0007669"/>
    <property type="project" value="UniProtKB-KW"/>
</dbReference>
<keyword evidence="2" id="KW-0813">Transport</keyword>
<dbReference type="InterPro" id="IPR011527">
    <property type="entry name" value="ABC1_TM_dom"/>
</dbReference>
<dbReference type="PANTHER" id="PTHR43394">
    <property type="entry name" value="ATP-DEPENDENT PERMEASE MDL1, MITOCHONDRIAL"/>
    <property type="match status" value="1"/>
</dbReference>
<dbReference type="FunFam" id="3.40.50.300:FF:000287">
    <property type="entry name" value="Multidrug ABC transporter ATP-binding protein"/>
    <property type="match status" value="1"/>
</dbReference>
<dbReference type="SUPFAM" id="SSF90123">
    <property type="entry name" value="ABC transporter transmembrane region"/>
    <property type="match status" value="1"/>
</dbReference>
<dbReference type="Gene3D" id="3.40.50.300">
    <property type="entry name" value="P-loop containing nucleotide triphosphate hydrolases"/>
    <property type="match status" value="1"/>
</dbReference>
<comment type="subcellular location">
    <subcellularLocation>
        <location evidence="1">Cell membrane</location>
        <topology evidence="1">Multi-pass membrane protein</topology>
    </subcellularLocation>
</comment>
<evidence type="ECO:0000313" key="8">
    <source>
        <dbReference type="EMBL" id="BDI29520.1"/>
    </source>
</evidence>
<sequence>MAILEATHESEERRDEEPLVRLEADIDSAGSFGRRSLEVTKDQVRVLDHDGTLAFQMPISEIKTARNEPLVGGGRLEITAKTGEILPIISYSQSVAAQFSEAARGIEQLAKGEPLLISLKTEQTNCPKCGRLLPEKDGVCPACVNRGRTLLRIAGFLKPYRLQAAALTTCSILTTLANLIPPQIVGNLVNGIVNAHHTLAHLFQLMWIWGAVIVFGSLVQVVNGRLIAFLAANIAADLRSKLYRSIEYLQVSYFDKKQVGSIASRVTQDTDRVWGFLVDGLPFLVINSLMLLGVIGFLLQISLKLTLAIIAPIPMVMLISIIFWRPMSTMFTRVGQKWARFHTLLNESLSGIRVMKAFAQEDLEFDRFASRNKELRDAAVAADSRWSTIFGAMSLFTSIGTLICWSVGGPMVYRHEITLGDFIKVTAYLNLVYGPLQWFAQVNNWFSRAMAGAERIFEIMDMEKENYAKDNSTKHDIEGTVEFSNIRFGYDKSNPVLKNLSFTAKPGEMIGLVGKSGAGKSTTINLICRFYEPDAGTLMIDGIDYREMDLQDLRRQIGLVLQEPFLFNGTIAENIAYGKPGADFDDIIKAAKAANAHNFILAKPDGYDTMVGERGAKLSGGERQRISIARAILHDPRILILDEATSSVDVETEKQIQEAIGRLTAGRTTFAIAHRLSTLRNADRLIVLDKGEIAEIGTHAELMEKKGEFFKLVETQSQVTQIIGLAE</sequence>
<dbReference type="CDD" id="cd18563">
    <property type="entry name" value="ABC_6TM_exporter_like"/>
    <property type="match status" value="1"/>
</dbReference>
<keyword evidence="6" id="KW-1133">Transmembrane helix</keyword>
<keyword evidence="3" id="KW-0812">Transmembrane</keyword>
<evidence type="ECO:0000256" key="5">
    <source>
        <dbReference type="ARBA" id="ARBA00022840"/>
    </source>
</evidence>
<accession>A0A402CZ37</accession>
<gene>
    <name evidence="8" type="ORF">CCAX7_15710</name>
</gene>
<dbReference type="SMART" id="SM00382">
    <property type="entry name" value="AAA"/>
    <property type="match status" value="1"/>
</dbReference>
<reference evidence="8 9" key="1">
    <citation type="journal article" date="2019" name="Int. J. Syst. Evol. Microbiol.">
        <title>Capsulimonas corticalis gen. nov., sp. nov., an aerobic capsulated bacterium, of a novel bacterial order, Capsulimonadales ord. nov., of the class Armatimonadia of the phylum Armatimonadetes.</title>
        <authorList>
            <person name="Li J."/>
            <person name="Kudo C."/>
            <person name="Tonouchi A."/>
        </authorList>
    </citation>
    <scope>NUCLEOTIDE SEQUENCE [LARGE SCALE GENOMIC DNA]</scope>
    <source>
        <strain evidence="8 9">AX-7</strain>
    </source>
</reference>
<dbReference type="KEGG" id="ccot:CCAX7_15710"/>
<dbReference type="InterPro" id="IPR036640">
    <property type="entry name" value="ABC1_TM_sf"/>
</dbReference>
<organism evidence="8 9">
    <name type="scientific">Capsulimonas corticalis</name>
    <dbReference type="NCBI Taxonomy" id="2219043"/>
    <lineage>
        <taxon>Bacteria</taxon>
        <taxon>Bacillati</taxon>
        <taxon>Armatimonadota</taxon>
        <taxon>Armatimonadia</taxon>
        <taxon>Capsulimonadales</taxon>
        <taxon>Capsulimonadaceae</taxon>
        <taxon>Capsulimonas</taxon>
    </lineage>
</organism>
<dbReference type="PROSITE" id="PS50929">
    <property type="entry name" value="ABC_TM1F"/>
    <property type="match status" value="1"/>
</dbReference>
<proteinExistence type="predicted"/>
<evidence type="ECO:0000256" key="3">
    <source>
        <dbReference type="ARBA" id="ARBA00022692"/>
    </source>
</evidence>
<keyword evidence="9" id="KW-1185">Reference proteome</keyword>
<evidence type="ECO:0000256" key="6">
    <source>
        <dbReference type="ARBA" id="ARBA00022989"/>
    </source>
</evidence>
<dbReference type="RefSeq" id="WP_119322602.1">
    <property type="nucleotide sequence ID" value="NZ_AP025739.1"/>
</dbReference>